<proteinExistence type="predicted"/>
<evidence type="ECO:0000313" key="2">
    <source>
        <dbReference type="Proteomes" id="UP000828941"/>
    </source>
</evidence>
<keyword evidence="2" id="KW-1185">Reference proteome</keyword>
<reference evidence="1 2" key="1">
    <citation type="journal article" date="2022" name="DNA Res.">
        <title>Chromosomal-level genome assembly of the orchid tree Bauhinia variegata (Leguminosae; Cercidoideae) supports the allotetraploid origin hypothesis of Bauhinia.</title>
        <authorList>
            <person name="Zhong Y."/>
            <person name="Chen Y."/>
            <person name="Zheng D."/>
            <person name="Pang J."/>
            <person name="Liu Y."/>
            <person name="Luo S."/>
            <person name="Meng S."/>
            <person name="Qian L."/>
            <person name="Wei D."/>
            <person name="Dai S."/>
            <person name="Zhou R."/>
        </authorList>
    </citation>
    <scope>NUCLEOTIDE SEQUENCE [LARGE SCALE GENOMIC DNA]</scope>
    <source>
        <strain evidence="1">BV-YZ2020</strain>
    </source>
</reference>
<dbReference type="EMBL" id="CM039427">
    <property type="protein sequence ID" value="KAI4353024.1"/>
    <property type="molecule type" value="Genomic_DNA"/>
</dbReference>
<evidence type="ECO:0000313" key="1">
    <source>
        <dbReference type="EMBL" id="KAI4353024.1"/>
    </source>
</evidence>
<comment type="caution">
    <text evidence="1">The sequence shown here is derived from an EMBL/GenBank/DDBJ whole genome shotgun (WGS) entry which is preliminary data.</text>
</comment>
<protein>
    <submittedName>
        <fullName evidence="1">Uncharacterized protein</fullName>
    </submittedName>
</protein>
<dbReference type="Proteomes" id="UP000828941">
    <property type="component" value="Chromosome 2"/>
</dbReference>
<organism evidence="1 2">
    <name type="scientific">Bauhinia variegata</name>
    <name type="common">Purple orchid tree</name>
    <name type="synonym">Phanera variegata</name>
    <dbReference type="NCBI Taxonomy" id="167791"/>
    <lineage>
        <taxon>Eukaryota</taxon>
        <taxon>Viridiplantae</taxon>
        <taxon>Streptophyta</taxon>
        <taxon>Embryophyta</taxon>
        <taxon>Tracheophyta</taxon>
        <taxon>Spermatophyta</taxon>
        <taxon>Magnoliopsida</taxon>
        <taxon>eudicotyledons</taxon>
        <taxon>Gunneridae</taxon>
        <taxon>Pentapetalae</taxon>
        <taxon>rosids</taxon>
        <taxon>fabids</taxon>
        <taxon>Fabales</taxon>
        <taxon>Fabaceae</taxon>
        <taxon>Cercidoideae</taxon>
        <taxon>Cercideae</taxon>
        <taxon>Bauhiniinae</taxon>
        <taxon>Bauhinia</taxon>
    </lineage>
</organism>
<name>A0ACB9PW10_BAUVA</name>
<sequence length="127" mass="14083">MIDVVVDGTLNNKTPRAVEALTEEMAINSYQQSSTKAKVAKSTRSYLVDSISALSLQVEALDTKIGGLKLGQQFVLVVQCDSCRGAQPNHECQATIEEHSNFVGNRQTYNPYSNTYNLGWWNHPNFS</sequence>
<accession>A0ACB9PW10</accession>
<gene>
    <name evidence="1" type="ORF">L6164_002002</name>
</gene>